<sequence>MTREQGSLVREWKGSVAFITGGGQGIGLGIARALAKRGVRLALADIDEAALASGKGELAALTGVETYRLDVRDREAFAAVADEAESSLGPVDLLFNNAGIAPYSSLPRLQYEQWDLVMGVNVHGVINGVQTFLPRMIERGKGGYVVNTASGAGLVAGPNVLYTTSKYAIVGMSESLKHAAAKYGIDVSVLCPAAVATNILRSTDTLGSAAGLGQRAAARKSTEDYISTGLSIDVVGEMVLAGMESKATWILTDSEIAPYVKMRAEALLDAFPAAASGVS</sequence>
<dbReference type="PANTHER" id="PTHR43008:SF7">
    <property type="entry name" value="SHORT CHAIN DEHYDROGENASE_REDUCTASE (AFU_ORTHOLOGUE AFUA_2G00830)"/>
    <property type="match status" value="1"/>
</dbReference>
<evidence type="ECO:0000259" key="4">
    <source>
        <dbReference type="SMART" id="SM00822"/>
    </source>
</evidence>
<comment type="similarity">
    <text evidence="1 3">Belongs to the short-chain dehydrogenases/reductases (SDR) family.</text>
</comment>
<dbReference type="PANTHER" id="PTHR43008">
    <property type="entry name" value="BENZIL REDUCTASE"/>
    <property type="match status" value="1"/>
</dbReference>
<name>A0A917X7D0_9ACTN</name>
<dbReference type="InterPro" id="IPR036291">
    <property type="entry name" value="NAD(P)-bd_dom_sf"/>
</dbReference>
<dbReference type="CDD" id="cd05233">
    <property type="entry name" value="SDR_c"/>
    <property type="match status" value="1"/>
</dbReference>
<dbReference type="GO" id="GO:0050664">
    <property type="term" value="F:oxidoreductase activity, acting on NAD(P)H, oxygen as acceptor"/>
    <property type="evidence" value="ECO:0007669"/>
    <property type="project" value="TreeGrafter"/>
</dbReference>
<gene>
    <name evidence="5" type="ORF">GCM10007977_109790</name>
</gene>
<evidence type="ECO:0000256" key="2">
    <source>
        <dbReference type="ARBA" id="ARBA00023002"/>
    </source>
</evidence>
<reference evidence="5" key="1">
    <citation type="journal article" date="2014" name="Int. J. Syst. Evol. Microbiol.">
        <title>Complete genome sequence of Corynebacterium casei LMG S-19264T (=DSM 44701T), isolated from a smear-ripened cheese.</title>
        <authorList>
            <consortium name="US DOE Joint Genome Institute (JGI-PGF)"/>
            <person name="Walter F."/>
            <person name="Albersmeier A."/>
            <person name="Kalinowski J."/>
            <person name="Ruckert C."/>
        </authorList>
    </citation>
    <scope>NUCLEOTIDE SEQUENCE</scope>
    <source>
        <strain evidence="5">JCM 19831</strain>
    </source>
</reference>
<dbReference type="Gene3D" id="3.40.50.720">
    <property type="entry name" value="NAD(P)-binding Rossmann-like Domain"/>
    <property type="match status" value="1"/>
</dbReference>
<dbReference type="SMART" id="SM00822">
    <property type="entry name" value="PKS_KR"/>
    <property type="match status" value="1"/>
</dbReference>
<feature type="domain" description="Ketoreductase" evidence="4">
    <location>
        <begin position="15"/>
        <end position="175"/>
    </location>
</feature>
<dbReference type="PRINTS" id="PR00081">
    <property type="entry name" value="GDHRDH"/>
</dbReference>
<dbReference type="PRINTS" id="PR00080">
    <property type="entry name" value="SDRFAMILY"/>
</dbReference>
<keyword evidence="2" id="KW-0560">Oxidoreductase</keyword>
<keyword evidence="6" id="KW-1185">Reference proteome</keyword>
<organism evidence="5 6">
    <name type="scientific">Dactylosporangium sucinum</name>
    <dbReference type="NCBI Taxonomy" id="1424081"/>
    <lineage>
        <taxon>Bacteria</taxon>
        <taxon>Bacillati</taxon>
        <taxon>Actinomycetota</taxon>
        <taxon>Actinomycetes</taxon>
        <taxon>Micromonosporales</taxon>
        <taxon>Micromonosporaceae</taxon>
        <taxon>Dactylosporangium</taxon>
    </lineage>
</organism>
<reference evidence="5" key="2">
    <citation type="submission" date="2020-09" db="EMBL/GenBank/DDBJ databases">
        <authorList>
            <person name="Sun Q."/>
            <person name="Ohkuma M."/>
        </authorList>
    </citation>
    <scope>NUCLEOTIDE SEQUENCE</scope>
    <source>
        <strain evidence="5">JCM 19831</strain>
    </source>
</reference>
<dbReference type="Proteomes" id="UP000642070">
    <property type="component" value="Unassembled WGS sequence"/>
</dbReference>
<dbReference type="FunFam" id="3.40.50.720:FF:000084">
    <property type="entry name" value="Short-chain dehydrogenase reductase"/>
    <property type="match status" value="1"/>
</dbReference>
<dbReference type="InterPro" id="IPR057326">
    <property type="entry name" value="KR_dom"/>
</dbReference>
<dbReference type="AlphaFoldDB" id="A0A917X7D0"/>
<dbReference type="EMBL" id="BMPI01000133">
    <property type="protein sequence ID" value="GGM89761.1"/>
    <property type="molecule type" value="Genomic_DNA"/>
</dbReference>
<comment type="caution">
    <text evidence="5">The sequence shown here is derived from an EMBL/GenBank/DDBJ whole genome shotgun (WGS) entry which is preliminary data.</text>
</comment>
<evidence type="ECO:0000313" key="6">
    <source>
        <dbReference type="Proteomes" id="UP000642070"/>
    </source>
</evidence>
<dbReference type="SUPFAM" id="SSF51735">
    <property type="entry name" value="NAD(P)-binding Rossmann-fold domains"/>
    <property type="match status" value="1"/>
</dbReference>
<evidence type="ECO:0000313" key="5">
    <source>
        <dbReference type="EMBL" id="GGM89761.1"/>
    </source>
</evidence>
<accession>A0A917X7D0</accession>
<evidence type="ECO:0000256" key="3">
    <source>
        <dbReference type="RuleBase" id="RU000363"/>
    </source>
</evidence>
<protein>
    <submittedName>
        <fullName evidence="5">Short-chain type dehydrogenase/reductase</fullName>
    </submittedName>
</protein>
<dbReference type="Pfam" id="PF00106">
    <property type="entry name" value="adh_short"/>
    <property type="match status" value="1"/>
</dbReference>
<proteinExistence type="inferred from homology"/>
<evidence type="ECO:0000256" key="1">
    <source>
        <dbReference type="ARBA" id="ARBA00006484"/>
    </source>
</evidence>
<dbReference type="InterPro" id="IPR002347">
    <property type="entry name" value="SDR_fam"/>
</dbReference>